<evidence type="ECO:0000313" key="2">
    <source>
        <dbReference type="Proteomes" id="UP000807342"/>
    </source>
</evidence>
<protein>
    <recommendedName>
        <fullName evidence="3">Tc1-like transposase DDE domain-containing protein</fullName>
    </recommendedName>
</protein>
<dbReference type="AlphaFoldDB" id="A0A9P5WXK0"/>
<accession>A0A9P5WXK0</accession>
<keyword evidence="2" id="KW-1185">Reference proteome</keyword>
<dbReference type="PANTHER" id="PTHR35871:SF1">
    <property type="entry name" value="CXC1-LIKE CYSTEINE CLUSTER ASSOCIATED WITH KDZ TRANSPOSASES DOMAIN-CONTAINING PROTEIN"/>
    <property type="match status" value="1"/>
</dbReference>
<reference evidence="1" key="1">
    <citation type="submission" date="2020-11" db="EMBL/GenBank/DDBJ databases">
        <authorList>
            <consortium name="DOE Joint Genome Institute"/>
            <person name="Ahrendt S."/>
            <person name="Riley R."/>
            <person name="Andreopoulos W."/>
            <person name="Labutti K."/>
            <person name="Pangilinan J."/>
            <person name="Ruiz-Duenas F.J."/>
            <person name="Barrasa J.M."/>
            <person name="Sanchez-Garcia M."/>
            <person name="Camarero S."/>
            <person name="Miyauchi S."/>
            <person name="Serrano A."/>
            <person name="Linde D."/>
            <person name="Babiker R."/>
            <person name="Drula E."/>
            <person name="Ayuso-Fernandez I."/>
            <person name="Pacheco R."/>
            <person name="Padilla G."/>
            <person name="Ferreira P."/>
            <person name="Barriuso J."/>
            <person name="Kellner H."/>
            <person name="Castanera R."/>
            <person name="Alfaro M."/>
            <person name="Ramirez L."/>
            <person name="Pisabarro A.G."/>
            <person name="Kuo A."/>
            <person name="Tritt A."/>
            <person name="Lipzen A."/>
            <person name="He G."/>
            <person name="Yan M."/>
            <person name="Ng V."/>
            <person name="Cullen D."/>
            <person name="Martin F."/>
            <person name="Rosso M.-N."/>
            <person name="Henrissat B."/>
            <person name="Hibbett D."/>
            <person name="Martinez A.T."/>
            <person name="Grigoriev I.V."/>
        </authorList>
    </citation>
    <scope>NUCLEOTIDE SEQUENCE</scope>
    <source>
        <strain evidence="1">MF-IS2</strain>
    </source>
</reference>
<organism evidence="1 2">
    <name type="scientific">Macrolepiota fuliginosa MF-IS2</name>
    <dbReference type="NCBI Taxonomy" id="1400762"/>
    <lineage>
        <taxon>Eukaryota</taxon>
        <taxon>Fungi</taxon>
        <taxon>Dikarya</taxon>
        <taxon>Basidiomycota</taxon>
        <taxon>Agaricomycotina</taxon>
        <taxon>Agaricomycetes</taxon>
        <taxon>Agaricomycetidae</taxon>
        <taxon>Agaricales</taxon>
        <taxon>Agaricineae</taxon>
        <taxon>Agaricaceae</taxon>
        <taxon>Macrolepiota</taxon>
    </lineage>
</organism>
<proteinExistence type="predicted"/>
<dbReference type="PANTHER" id="PTHR35871">
    <property type="entry name" value="EXPRESSED PROTEIN"/>
    <property type="match status" value="1"/>
</dbReference>
<dbReference type="Gene3D" id="3.30.420.10">
    <property type="entry name" value="Ribonuclease H-like superfamily/Ribonuclease H"/>
    <property type="match status" value="1"/>
</dbReference>
<comment type="caution">
    <text evidence="1">The sequence shown here is derived from an EMBL/GenBank/DDBJ whole genome shotgun (WGS) entry which is preliminary data.</text>
</comment>
<sequence>MVADFFSAEYGWLQSPDGKESTYGYFDNNSIQQQSEMAMDVLTRHYPDEDHVFIFDNAQTHSKQADDALSALWMTKNPSANFGVEVIDIGPDGKPHYAPDGKVVKKKVWMANGHFTDGSEQESYFPEGHKMAGQFKGIAQILTEWGFLEAHKMKLQCKSSFSSCPVGKTACCCHQLLFSQPDFVQVDSILENEVKSHGFTVIFLPKFHCELNPIEQCWGYAKQCYCLYPASSSEEDLEKNVVSCLDNVPLLSM</sequence>
<evidence type="ECO:0000313" key="1">
    <source>
        <dbReference type="EMBL" id="KAF9440312.1"/>
    </source>
</evidence>
<evidence type="ECO:0008006" key="3">
    <source>
        <dbReference type="Google" id="ProtNLM"/>
    </source>
</evidence>
<dbReference type="Proteomes" id="UP000807342">
    <property type="component" value="Unassembled WGS sequence"/>
</dbReference>
<dbReference type="EMBL" id="MU152639">
    <property type="protein sequence ID" value="KAF9440312.1"/>
    <property type="molecule type" value="Genomic_DNA"/>
</dbReference>
<dbReference type="GO" id="GO:0003676">
    <property type="term" value="F:nucleic acid binding"/>
    <property type="evidence" value="ECO:0007669"/>
    <property type="project" value="InterPro"/>
</dbReference>
<gene>
    <name evidence="1" type="ORF">P691DRAFT_793660</name>
</gene>
<name>A0A9P5WXK0_9AGAR</name>
<dbReference type="InterPro" id="IPR036397">
    <property type="entry name" value="RNaseH_sf"/>
</dbReference>
<dbReference type="OrthoDB" id="10039611at2759"/>